<dbReference type="AlphaFoldDB" id="A0A3A9JXH1"/>
<name>A0A3A9JXH1_9PROT</name>
<comment type="caution">
    <text evidence="2">The sequence shown here is derived from an EMBL/GenBank/DDBJ whole genome shotgun (WGS) entry which is preliminary data.</text>
</comment>
<feature type="domain" description="HTH luxR-type" evidence="1">
    <location>
        <begin position="290"/>
        <end position="355"/>
    </location>
</feature>
<dbReference type="PRINTS" id="PR00038">
    <property type="entry name" value="HTHLUXR"/>
</dbReference>
<evidence type="ECO:0000313" key="2">
    <source>
        <dbReference type="EMBL" id="RKK05498.1"/>
    </source>
</evidence>
<evidence type="ECO:0000313" key="3">
    <source>
        <dbReference type="EMBL" id="RMI26380.1"/>
    </source>
</evidence>
<dbReference type="Proteomes" id="UP000274097">
    <property type="component" value="Unassembled WGS sequence"/>
</dbReference>
<proteinExistence type="predicted"/>
<protein>
    <submittedName>
        <fullName evidence="2">Helix-turn-helix transcriptional regulator</fullName>
    </submittedName>
</protein>
<dbReference type="InParanoid" id="A0A3A9JXH1"/>
<organism evidence="2 5">
    <name type="scientific">Teichococcus wenyumeiae</name>
    <dbReference type="NCBI Taxonomy" id="2478470"/>
    <lineage>
        <taxon>Bacteria</taxon>
        <taxon>Pseudomonadati</taxon>
        <taxon>Pseudomonadota</taxon>
        <taxon>Alphaproteobacteria</taxon>
        <taxon>Acetobacterales</taxon>
        <taxon>Roseomonadaceae</taxon>
        <taxon>Roseomonas</taxon>
    </lineage>
</organism>
<dbReference type="SMART" id="SM00421">
    <property type="entry name" value="HTH_LUXR"/>
    <property type="match status" value="1"/>
</dbReference>
<sequence length="360" mass="38564">MERLTDLIYDAALDPSGWQRVFEALSALAEARGTVMYNIGQGPARFLHSPSMTEVVQDSIRTGAMAHNNRITRWVAQNHAGFLGDQHLFTPEELATSLHHHEFLHRHGLGWCAAALIIPPAGDRLMVTIERDREAGPVPNEVIAKLDILRPHLARAALLSTRLRLERTTAAVSALELLGSPAAVLSASGRSLAMNTLMAELVPGVLQDRQERLVISDRLADLALASALLAMRSEAPGLPRSIPLPATEERPPMVAHLVPIRGKARDVFTSAMAMLVLTPVQHGTVVAAEVIQRLFDLTPAEARVAHGIAAGRTAEELARGLNISVETVRKHIAAVLTKTGLPRQAALVGLLAGSAPPGLG</sequence>
<dbReference type="Gene3D" id="1.10.10.10">
    <property type="entry name" value="Winged helix-like DNA-binding domain superfamily/Winged helix DNA-binding domain"/>
    <property type="match status" value="1"/>
</dbReference>
<dbReference type="EMBL" id="RAQU01000015">
    <property type="protein sequence ID" value="RKK05498.1"/>
    <property type="molecule type" value="Genomic_DNA"/>
</dbReference>
<accession>A0A3A9JXH1</accession>
<dbReference type="OrthoDB" id="6697591at2"/>
<dbReference type="GO" id="GO:0006355">
    <property type="term" value="P:regulation of DNA-templated transcription"/>
    <property type="evidence" value="ECO:0007669"/>
    <property type="project" value="InterPro"/>
</dbReference>
<dbReference type="GO" id="GO:0003677">
    <property type="term" value="F:DNA binding"/>
    <property type="evidence" value="ECO:0007669"/>
    <property type="project" value="InterPro"/>
</dbReference>
<evidence type="ECO:0000259" key="1">
    <source>
        <dbReference type="PROSITE" id="PS50043"/>
    </source>
</evidence>
<reference evidence="2 5" key="1">
    <citation type="submission" date="2018-09" db="EMBL/GenBank/DDBJ databases">
        <title>Roseomonas sp. nov., isolated from feces of Tibetan antelopes in the Qinghai-Tibet plateau, China.</title>
        <authorList>
            <person name="Tian Z."/>
        </authorList>
    </citation>
    <scope>NUCLEOTIDE SEQUENCE [LARGE SCALE GENOMIC DNA]</scope>
    <source>
        <strain evidence="3 4">Z23</strain>
        <strain evidence="2 5">Z24</strain>
    </source>
</reference>
<dbReference type="InterPro" id="IPR036388">
    <property type="entry name" value="WH-like_DNA-bd_sf"/>
</dbReference>
<evidence type="ECO:0000313" key="5">
    <source>
        <dbReference type="Proteomes" id="UP000278036"/>
    </source>
</evidence>
<dbReference type="Pfam" id="PF00196">
    <property type="entry name" value="GerE"/>
    <property type="match status" value="1"/>
</dbReference>
<dbReference type="SUPFAM" id="SSF46894">
    <property type="entry name" value="C-terminal effector domain of the bipartite response regulators"/>
    <property type="match status" value="1"/>
</dbReference>
<dbReference type="PROSITE" id="PS50043">
    <property type="entry name" value="HTH_LUXR_2"/>
    <property type="match status" value="1"/>
</dbReference>
<dbReference type="InterPro" id="IPR016032">
    <property type="entry name" value="Sig_transdc_resp-reg_C-effctor"/>
</dbReference>
<dbReference type="InterPro" id="IPR000792">
    <property type="entry name" value="Tscrpt_reg_LuxR_C"/>
</dbReference>
<keyword evidence="4" id="KW-1185">Reference proteome</keyword>
<dbReference type="Proteomes" id="UP000278036">
    <property type="component" value="Unassembled WGS sequence"/>
</dbReference>
<gene>
    <name evidence="2" type="ORF">D6Z83_04125</name>
    <name evidence="3" type="ORF">EBE87_03610</name>
</gene>
<dbReference type="RefSeq" id="WP_120637062.1">
    <property type="nucleotide sequence ID" value="NZ_RAQU01000015.1"/>
</dbReference>
<dbReference type="EMBL" id="RFLX01000002">
    <property type="protein sequence ID" value="RMI26380.1"/>
    <property type="molecule type" value="Genomic_DNA"/>
</dbReference>
<evidence type="ECO:0000313" key="4">
    <source>
        <dbReference type="Proteomes" id="UP000274097"/>
    </source>
</evidence>